<dbReference type="AlphaFoldDB" id="A0A7G9YPI2"/>
<protein>
    <submittedName>
        <fullName evidence="1">Uncharacterized protein</fullName>
    </submittedName>
</protein>
<sequence>MFSILLHPTKNHKITNSVEKNGYPQLIQDCNASTIKEILERVLHSITGKFDSAKILAFWL</sequence>
<name>A0A7G9YPI2_9EURY</name>
<proteinExistence type="predicted"/>
<reference evidence="1" key="1">
    <citation type="submission" date="2020-06" db="EMBL/GenBank/DDBJ databases">
        <title>Unique genomic features of the anaerobic methanotrophic archaea.</title>
        <authorList>
            <person name="Chadwick G.L."/>
            <person name="Skennerton C.T."/>
            <person name="Laso-Perez R."/>
            <person name="Leu A.O."/>
            <person name="Speth D.R."/>
            <person name="Yu H."/>
            <person name="Morgan-Lang C."/>
            <person name="Hatzenpichler R."/>
            <person name="Goudeau D."/>
            <person name="Malmstrom R."/>
            <person name="Brazelton W.J."/>
            <person name="Woyke T."/>
            <person name="Hallam S.J."/>
            <person name="Tyson G.W."/>
            <person name="Wegener G."/>
            <person name="Boetius A."/>
            <person name="Orphan V."/>
        </authorList>
    </citation>
    <scope>NUCLEOTIDE SEQUENCE</scope>
</reference>
<accession>A0A7G9YPI2</accession>
<evidence type="ECO:0000313" key="1">
    <source>
        <dbReference type="EMBL" id="QNO49916.1"/>
    </source>
</evidence>
<dbReference type="EMBL" id="MT631399">
    <property type="protein sequence ID" value="QNO49916.1"/>
    <property type="molecule type" value="Genomic_DNA"/>
</dbReference>
<organism evidence="1">
    <name type="scientific">Candidatus Methanogaster sp. ANME-2c ERB4</name>
    <dbReference type="NCBI Taxonomy" id="2759911"/>
    <lineage>
        <taxon>Archaea</taxon>
        <taxon>Methanobacteriati</taxon>
        <taxon>Methanobacteriota</taxon>
        <taxon>Stenosarchaea group</taxon>
        <taxon>Methanomicrobia</taxon>
        <taxon>Methanosarcinales</taxon>
        <taxon>ANME-2 cluster</taxon>
        <taxon>Candidatus Methanogasteraceae</taxon>
        <taxon>Candidatus Methanogaster</taxon>
    </lineage>
</organism>
<gene>
    <name evidence="1" type="ORF">GKKIKBAN_00030</name>
</gene>